<evidence type="ECO:0000313" key="2">
    <source>
        <dbReference type="Proteomes" id="UP000595224"/>
    </source>
</evidence>
<dbReference type="KEGG" id="tper:IWA51_02655"/>
<evidence type="ECO:0000313" key="1">
    <source>
        <dbReference type="EMBL" id="QQA01534.1"/>
    </source>
</evidence>
<accession>A0A7T3RE97</accession>
<sequence length="317" mass="34508">MCTKKLSNVFIIASSLLIINCSQMSITEPLGQQVYKSEIARNIGAMKDAGYFDSILDIYARTASSEISEDEKKIYRLINNTDEVIDEIKKSEYAETELQFLNLFFNGGTTEKFSEAFSKQSEEMGIQYSKSISEIESSLSDITNESIRISASNINVNQSNERSIFSSDFSTANIVLYGTYCAATSAGLIAASSWIPWVKASGYVAAAAGASAMTFRLLSWAKNSDFTNLITSVIGKDGKEATNILNKDKEFGKKTLLISSLTAVPVVTCICTPFGKSIIGTVVKAYDAIIGKILSVLPPGINYTLWGVPIKKLALPF</sequence>
<name>A0A7T3RE97_9SPIR</name>
<keyword evidence="2" id="KW-1185">Reference proteome</keyword>
<dbReference type="EMBL" id="CP064936">
    <property type="protein sequence ID" value="QQA01534.1"/>
    <property type="molecule type" value="Genomic_DNA"/>
</dbReference>
<protein>
    <submittedName>
        <fullName evidence="1">Uncharacterized protein</fullName>
    </submittedName>
</protein>
<reference evidence="1 2" key="1">
    <citation type="submission" date="2020-11" db="EMBL/GenBank/DDBJ databases">
        <title>Treponema Peruensis nv. sp., first commensal Treponema isolated from human feces.</title>
        <authorList>
            <person name="Belkhou C."/>
            <person name="Raes J."/>
        </authorList>
    </citation>
    <scope>NUCLEOTIDE SEQUENCE [LARGE SCALE GENOMIC DNA]</scope>
    <source>
        <strain evidence="1 2">RCC2812</strain>
    </source>
</reference>
<gene>
    <name evidence="1" type="ORF">IWA51_02655</name>
</gene>
<organism evidence="1 2">
    <name type="scientific">Treponema peruense</name>
    <dbReference type="NCBI Taxonomy" id="2787628"/>
    <lineage>
        <taxon>Bacteria</taxon>
        <taxon>Pseudomonadati</taxon>
        <taxon>Spirochaetota</taxon>
        <taxon>Spirochaetia</taxon>
        <taxon>Spirochaetales</taxon>
        <taxon>Treponemataceae</taxon>
        <taxon>Treponema</taxon>
    </lineage>
</organism>
<dbReference type="Proteomes" id="UP000595224">
    <property type="component" value="Chromosome"/>
</dbReference>
<dbReference type="AlphaFoldDB" id="A0A7T3RE97"/>
<dbReference type="RefSeq" id="WP_177528318.1">
    <property type="nucleotide sequence ID" value="NZ_CBCSHE010000010.1"/>
</dbReference>
<proteinExistence type="predicted"/>